<dbReference type="Pfam" id="PF07728">
    <property type="entry name" value="AAA_5"/>
    <property type="match status" value="1"/>
</dbReference>
<dbReference type="GO" id="GO:0005524">
    <property type="term" value="F:ATP binding"/>
    <property type="evidence" value="ECO:0007669"/>
    <property type="project" value="InterPro"/>
</dbReference>
<dbReference type="eggNOG" id="COG1239">
    <property type="taxonomic scope" value="Bacteria"/>
</dbReference>
<evidence type="ECO:0000313" key="2">
    <source>
        <dbReference type="EMBL" id="EEX77747.1"/>
    </source>
</evidence>
<dbReference type="InterPro" id="IPR003593">
    <property type="entry name" value="AAA+_ATPase"/>
</dbReference>
<proteinExistence type="predicted"/>
<protein>
    <recommendedName>
        <fullName evidence="1">AAA+ ATPase domain-containing protein</fullName>
    </recommendedName>
</protein>
<name>C9LTL3_SELS3</name>
<dbReference type="SMART" id="SM00382">
    <property type="entry name" value="AAA"/>
    <property type="match status" value="1"/>
</dbReference>
<evidence type="ECO:0000313" key="3">
    <source>
        <dbReference type="Proteomes" id="UP000003505"/>
    </source>
</evidence>
<reference evidence="2 3" key="1">
    <citation type="submission" date="2009-09" db="EMBL/GenBank/DDBJ databases">
        <authorList>
            <person name="Weinstock G."/>
            <person name="Sodergren E."/>
            <person name="Clifton S."/>
            <person name="Fulton L."/>
            <person name="Fulton B."/>
            <person name="Courtney L."/>
            <person name="Fronick C."/>
            <person name="Harrison M."/>
            <person name="Strong C."/>
            <person name="Farmer C."/>
            <person name="Delahaunty K."/>
            <person name="Markovic C."/>
            <person name="Hall O."/>
            <person name="Minx P."/>
            <person name="Tomlinson C."/>
            <person name="Mitreva M."/>
            <person name="Nelson J."/>
            <person name="Hou S."/>
            <person name="Wollam A."/>
            <person name="Pepin K.H."/>
            <person name="Johnson M."/>
            <person name="Bhonagiri V."/>
            <person name="Nash W.E."/>
            <person name="Warren W."/>
            <person name="Chinwalla A."/>
            <person name="Mardis E.R."/>
            <person name="Wilson R.K."/>
        </authorList>
    </citation>
    <scope>NUCLEOTIDE SEQUENCE [LARGE SCALE GENOMIC DNA]</scope>
    <source>
        <strain evidence="3">ATCC 35185 / DSM 20758 / VPI D19B-28</strain>
    </source>
</reference>
<feature type="domain" description="AAA+ ATPase" evidence="1">
    <location>
        <begin position="46"/>
        <end position="242"/>
    </location>
</feature>
<dbReference type="InterPro" id="IPR027417">
    <property type="entry name" value="P-loop_NTPase"/>
</dbReference>
<dbReference type="InterPro" id="IPR045006">
    <property type="entry name" value="CHLI-like"/>
</dbReference>
<sequence>MNVPKDRFQNLEKGKTCMMKKTYPFSAIVGQEEMKKALLLNIVMPSLGGVLIKGEKGTAKSTAVRAAAGLLPAMRAVAGCACRCDPAAPEFFCDDCRRKAEAGARMKEESVPMRVVELPVSATEDRVVGTLDIEAAIRHGRKEFEAGILAEANRSILYVDEINLLDDHIVDILLDSAAMGINTVEREGISYAHPARFVLVGTMNPEEGDIRPQLLDRFALSVTVTGEREAKDRIEVVKRRIAYEQHAEGFAASYREQQEALRERIERARALLKSVAVADRMLEKAAHISLALGVDGHRADITLIKAAMANAAFSGRTEVEKEDMKAVSRLVLAHRLRRRPFEEGEVDWSAVDDVLV</sequence>
<dbReference type="Gene3D" id="3.40.50.300">
    <property type="entry name" value="P-loop containing nucleotide triphosphate hydrolases"/>
    <property type="match status" value="1"/>
</dbReference>
<gene>
    <name evidence="2" type="ORF">SELSPUOL_01024</name>
</gene>
<dbReference type="Pfam" id="PF17863">
    <property type="entry name" value="AAA_lid_2"/>
    <property type="match status" value="1"/>
</dbReference>
<dbReference type="EMBL" id="ACKP02000015">
    <property type="protein sequence ID" value="EEX77747.1"/>
    <property type="molecule type" value="Genomic_DNA"/>
</dbReference>
<evidence type="ECO:0000259" key="1">
    <source>
        <dbReference type="SMART" id="SM00382"/>
    </source>
</evidence>
<dbReference type="PANTHER" id="PTHR32039:SF9">
    <property type="entry name" value="MAGNESIUM-CHELATASE SUBUNIT CHLI-2, CHLOROPLASTIC"/>
    <property type="match status" value="1"/>
</dbReference>
<dbReference type="Proteomes" id="UP000003505">
    <property type="component" value="Unassembled WGS sequence"/>
</dbReference>
<organism evidence="2 3">
    <name type="scientific">Selenomonas sputigena (strain ATCC 35185 / DSM 20758 / CCUG 44933 / VPI D19B-28)</name>
    <dbReference type="NCBI Taxonomy" id="546271"/>
    <lineage>
        <taxon>Bacteria</taxon>
        <taxon>Bacillati</taxon>
        <taxon>Bacillota</taxon>
        <taxon>Negativicutes</taxon>
        <taxon>Selenomonadales</taxon>
        <taxon>Selenomonadaceae</taxon>
        <taxon>Selenomonas</taxon>
    </lineage>
</organism>
<dbReference type="SUPFAM" id="SSF52540">
    <property type="entry name" value="P-loop containing nucleoside triphosphate hydrolases"/>
    <property type="match status" value="1"/>
</dbReference>
<dbReference type="AlphaFoldDB" id="C9LTL3"/>
<dbReference type="GO" id="GO:0016887">
    <property type="term" value="F:ATP hydrolysis activity"/>
    <property type="evidence" value="ECO:0007669"/>
    <property type="project" value="InterPro"/>
</dbReference>
<dbReference type="CDD" id="cd00009">
    <property type="entry name" value="AAA"/>
    <property type="match status" value="1"/>
</dbReference>
<dbReference type="STRING" id="546271.Selsp_1209"/>
<dbReference type="InterPro" id="IPR011704">
    <property type="entry name" value="ATPase_dyneun-rel_AAA"/>
</dbReference>
<dbReference type="InterPro" id="IPR041628">
    <property type="entry name" value="ChlI/MoxR_AAA_lid"/>
</dbReference>
<dbReference type="PANTHER" id="PTHR32039">
    <property type="entry name" value="MAGNESIUM-CHELATASE SUBUNIT CHLI"/>
    <property type="match status" value="1"/>
</dbReference>
<accession>C9LTL3</accession>
<comment type="caution">
    <text evidence="2">The sequence shown here is derived from an EMBL/GenBank/DDBJ whole genome shotgun (WGS) entry which is preliminary data.</text>
</comment>
<dbReference type="Gene3D" id="1.10.8.80">
    <property type="entry name" value="Magnesium chelatase subunit I, C-Terminal domain"/>
    <property type="match status" value="1"/>
</dbReference>